<protein>
    <submittedName>
        <fullName evidence="1">Uncharacterized protein</fullName>
    </submittedName>
</protein>
<evidence type="ECO:0000313" key="1">
    <source>
        <dbReference type="EMBL" id="QQP53161.1"/>
    </source>
</evidence>
<feature type="non-terminal residue" evidence="1">
    <location>
        <position position="1"/>
    </location>
</feature>
<reference evidence="2" key="1">
    <citation type="submission" date="2021-01" db="EMBL/GenBank/DDBJ databases">
        <title>Caligus Genome Assembly.</title>
        <authorList>
            <person name="Gallardo-Escarate C."/>
        </authorList>
    </citation>
    <scope>NUCLEOTIDE SEQUENCE [LARGE SCALE GENOMIC DNA]</scope>
</reference>
<proteinExistence type="predicted"/>
<gene>
    <name evidence="1" type="ORF">FKW44_005529</name>
</gene>
<organism evidence="1 2">
    <name type="scientific">Caligus rogercresseyi</name>
    <name type="common">Sea louse</name>
    <dbReference type="NCBI Taxonomy" id="217165"/>
    <lineage>
        <taxon>Eukaryota</taxon>
        <taxon>Metazoa</taxon>
        <taxon>Ecdysozoa</taxon>
        <taxon>Arthropoda</taxon>
        <taxon>Crustacea</taxon>
        <taxon>Multicrustacea</taxon>
        <taxon>Hexanauplia</taxon>
        <taxon>Copepoda</taxon>
        <taxon>Siphonostomatoida</taxon>
        <taxon>Caligidae</taxon>
        <taxon>Caligus</taxon>
    </lineage>
</organism>
<dbReference type="EMBL" id="CP045892">
    <property type="protein sequence ID" value="QQP53161.1"/>
    <property type="molecule type" value="Genomic_DNA"/>
</dbReference>
<keyword evidence="2" id="KW-1185">Reference proteome</keyword>
<dbReference type="Proteomes" id="UP000595437">
    <property type="component" value="Chromosome 3"/>
</dbReference>
<accession>A0A7T8KC47</accession>
<sequence length="51" mass="5938">AVKNVFQPRNVPLIRPGSSMPAEYIRDVLRQFSDPDWIELWLQKGDISIKL</sequence>
<evidence type="ECO:0000313" key="2">
    <source>
        <dbReference type="Proteomes" id="UP000595437"/>
    </source>
</evidence>
<dbReference type="AlphaFoldDB" id="A0A7T8KC47"/>
<name>A0A7T8KC47_CALRO</name>